<dbReference type="InParanoid" id="A0A078AX30"/>
<proteinExistence type="predicted"/>
<feature type="compositionally biased region" description="Low complexity" evidence="2">
    <location>
        <begin position="91"/>
        <end position="105"/>
    </location>
</feature>
<feature type="region of interest" description="Disordered" evidence="2">
    <location>
        <begin position="83"/>
        <end position="108"/>
    </location>
</feature>
<feature type="compositionally biased region" description="Polar residues" evidence="2">
    <location>
        <begin position="13"/>
        <end position="32"/>
    </location>
</feature>
<evidence type="ECO:0000256" key="1">
    <source>
        <dbReference type="SAM" id="Coils"/>
    </source>
</evidence>
<feature type="region of interest" description="Disordered" evidence="2">
    <location>
        <begin position="339"/>
        <end position="358"/>
    </location>
</feature>
<evidence type="ECO:0000256" key="2">
    <source>
        <dbReference type="SAM" id="MobiDB-lite"/>
    </source>
</evidence>
<feature type="compositionally biased region" description="Basic and acidic residues" evidence="2">
    <location>
        <begin position="549"/>
        <end position="562"/>
    </location>
</feature>
<organism evidence="3 4">
    <name type="scientific">Stylonychia lemnae</name>
    <name type="common">Ciliate</name>
    <dbReference type="NCBI Taxonomy" id="5949"/>
    <lineage>
        <taxon>Eukaryota</taxon>
        <taxon>Sar</taxon>
        <taxon>Alveolata</taxon>
        <taxon>Ciliophora</taxon>
        <taxon>Intramacronucleata</taxon>
        <taxon>Spirotrichea</taxon>
        <taxon>Stichotrichia</taxon>
        <taxon>Sporadotrichida</taxon>
        <taxon>Oxytrichidae</taxon>
        <taxon>Stylonychinae</taxon>
        <taxon>Stylonychia</taxon>
    </lineage>
</organism>
<dbReference type="AlphaFoldDB" id="A0A078AX30"/>
<keyword evidence="4" id="KW-1185">Reference proteome</keyword>
<feature type="region of interest" description="Disordered" evidence="2">
    <location>
        <begin position="535"/>
        <end position="564"/>
    </location>
</feature>
<reference evidence="3 4" key="1">
    <citation type="submission" date="2014-06" db="EMBL/GenBank/DDBJ databases">
        <authorList>
            <person name="Swart Estienne"/>
        </authorList>
    </citation>
    <scope>NUCLEOTIDE SEQUENCE [LARGE SCALE GENOMIC DNA]</scope>
    <source>
        <strain evidence="3 4">130c</strain>
    </source>
</reference>
<accession>A0A078AX30</accession>
<gene>
    <name evidence="3" type="primary">Contig10867.g11609</name>
    <name evidence="3" type="ORF">STYLEM_15822</name>
</gene>
<evidence type="ECO:0000313" key="4">
    <source>
        <dbReference type="Proteomes" id="UP000039865"/>
    </source>
</evidence>
<keyword evidence="1" id="KW-0175">Coiled coil</keyword>
<dbReference type="EMBL" id="CCKQ01014918">
    <property type="protein sequence ID" value="CDW86724.1"/>
    <property type="molecule type" value="Genomic_DNA"/>
</dbReference>
<feature type="coiled-coil region" evidence="1">
    <location>
        <begin position="212"/>
        <end position="274"/>
    </location>
</feature>
<protein>
    <submittedName>
        <fullName evidence="3">Uncharacterized protein</fullName>
    </submittedName>
</protein>
<feature type="compositionally biased region" description="Low complexity" evidence="2">
    <location>
        <begin position="339"/>
        <end position="355"/>
    </location>
</feature>
<dbReference type="Proteomes" id="UP000039865">
    <property type="component" value="Unassembled WGS sequence"/>
</dbReference>
<evidence type="ECO:0000313" key="3">
    <source>
        <dbReference type="EMBL" id="CDW86724.1"/>
    </source>
</evidence>
<feature type="region of interest" description="Disordered" evidence="2">
    <location>
        <begin position="13"/>
        <end position="42"/>
    </location>
</feature>
<sequence length="698" mass="80731">MRVKQQQQLYLGQDNSHNHLTNNPNGMSNKSFKNLIEPNPNQDMFSQHQKLKDLRKSQLRNNKNLSLMQPSPYKQDNIKVSAAQVKSHQKSYSIHQQYHQNQQQILSHNKSQRQLLSYSQLSGSPQKSDHVLTDRKTNNLSIINTNNTNSNSIKEEQDFFQYDIKLTNLNLVSQTRQQTSLSTIVRLLIDEGQYTILNQVNMTLEIDASSIETALRKQFNEYKTQINNLKDQLIHAYKKVELKNEEIEKLKIQIEKLQKSLEVSQMNEKMLEDDNLLLKQYLDDFDQIPSNNDQKYESRMYQDGISVSKSSESLDQEIQLMSKRLLEVNQSTPTLTKIQQQNESNKNSSNANTNKLSFGNGKIQHNYIDISRLNQGSVQDGKVEILSQRTKRVEEQLMKEIEILKSLRDEQASSYSNPSLNQPQYSSGTIIKNRRQQQNANGNSNIFIQQDSQSSKNSPLIQNFKDQSQSGYVHSNSNGSNLIFHKGKAYSIHDSSSKLTSIQKQHIIIENYELDSPSVVSRIDSQQNQYILDKIEETRKSNTSSESNVRYDEQSPNKDHINKTPNPDIIFISAGTANITRQGVLFSTEDGMKDDRRNYEETRTIIKAPQFDKHYHYQDQDESIDRLVILPCQESPDLNETQVRKVLLTEEDGNLNEQTESVDDSFQQSRKVFTKYINNLALRVKQDQRMNNYFSVNI</sequence>
<name>A0A078AX30_STYLE</name>